<dbReference type="OrthoDB" id="339304at2157"/>
<dbReference type="Proteomes" id="UP000199062">
    <property type="component" value="Unassembled WGS sequence"/>
</dbReference>
<organism evidence="2 3">
    <name type="scientific">Halomicrobium zhouii</name>
    <dbReference type="NCBI Taxonomy" id="767519"/>
    <lineage>
        <taxon>Archaea</taxon>
        <taxon>Methanobacteriati</taxon>
        <taxon>Methanobacteriota</taxon>
        <taxon>Stenosarchaea group</taxon>
        <taxon>Halobacteria</taxon>
        <taxon>Halobacteriales</taxon>
        <taxon>Haloarculaceae</taxon>
        <taxon>Halomicrobium</taxon>
    </lineage>
</organism>
<dbReference type="RefSeq" id="WP_089817278.1">
    <property type="nucleotide sequence ID" value="NZ_FOZK01000003.1"/>
</dbReference>
<dbReference type="InterPro" id="IPR058368">
    <property type="entry name" value="DUF8055"/>
</dbReference>
<evidence type="ECO:0000259" key="1">
    <source>
        <dbReference type="Pfam" id="PF26240"/>
    </source>
</evidence>
<name>A0A1I6LQH5_9EURY</name>
<evidence type="ECO:0000313" key="3">
    <source>
        <dbReference type="Proteomes" id="UP000199062"/>
    </source>
</evidence>
<proteinExistence type="predicted"/>
<accession>A0A1I6LQH5</accession>
<feature type="domain" description="DUF8055" evidence="1">
    <location>
        <begin position="6"/>
        <end position="122"/>
    </location>
</feature>
<dbReference type="EMBL" id="FOZK01000003">
    <property type="protein sequence ID" value="SFS05735.1"/>
    <property type="molecule type" value="Genomic_DNA"/>
</dbReference>
<dbReference type="Pfam" id="PF26240">
    <property type="entry name" value="DUF8055"/>
    <property type="match status" value="1"/>
</dbReference>
<dbReference type="STRING" id="767519.SAMN05216559_2912"/>
<sequence>METDDAVEERIDELAAAASDARERFDSPADPPDEDEAMRLVREGFGPTASLFVEIRTGGRSVHLPPAPYDRLEGAMNDWLALYARCYGVDLDADYELRNAAQLLVDTHNARDVAQILTGVPERA</sequence>
<protein>
    <recommendedName>
        <fullName evidence="1">DUF8055 domain-containing protein</fullName>
    </recommendedName>
</protein>
<reference evidence="2 3" key="1">
    <citation type="submission" date="2016-10" db="EMBL/GenBank/DDBJ databases">
        <authorList>
            <person name="de Groot N.N."/>
        </authorList>
    </citation>
    <scope>NUCLEOTIDE SEQUENCE [LARGE SCALE GENOMIC DNA]</scope>
    <source>
        <strain evidence="2 3">CGMCC 1.10457</strain>
    </source>
</reference>
<evidence type="ECO:0000313" key="2">
    <source>
        <dbReference type="EMBL" id="SFS05735.1"/>
    </source>
</evidence>
<keyword evidence="3" id="KW-1185">Reference proteome</keyword>
<gene>
    <name evidence="2" type="ORF">SAMN05216559_2912</name>
</gene>
<dbReference type="AlphaFoldDB" id="A0A1I6LQH5"/>